<dbReference type="GO" id="GO:0016020">
    <property type="term" value="C:membrane"/>
    <property type="evidence" value="ECO:0007669"/>
    <property type="project" value="UniProtKB-SubCell"/>
</dbReference>
<dbReference type="EMBL" id="CP002048">
    <property type="protein sequence ID" value="ADI01018.1"/>
    <property type="molecule type" value="Genomic_DNA"/>
</dbReference>
<dbReference type="RefSeq" id="WP_013174420.1">
    <property type="nucleotide sequence ID" value="NC_014220.1"/>
</dbReference>
<feature type="transmembrane region" description="Helical" evidence="5">
    <location>
        <begin position="38"/>
        <end position="56"/>
    </location>
</feature>
<keyword evidence="4 5" id="KW-0472">Membrane</keyword>
<evidence type="ECO:0000313" key="8">
    <source>
        <dbReference type="Proteomes" id="UP000000378"/>
    </source>
</evidence>
<protein>
    <recommendedName>
        <fullName evidence="6">Yip1 domain-containing protein</fullName>
    </recommendedName>
</protein>
<dbReference type="InterPro" id="IPR006977">
    <property type="entry name" value="Yip1_dom"/>
</dbReference>
<organism evidence="7 8">
    <name type="scientific">Syntrophothermus lipocalidus (strain DSM 12680 / TGB-C1)</name>
    <dbReference type="NCBI Taxonomy" id="643648"/>
    <lineage>
        <taxon>Bacteria</taxon>
        <taxon>Bacillati</taxon>
        <taxon>Bacillota</taxon>
        <taxon>Clostridia</taxon>
        <taxon>Eubacteriales</taxon>
        <taxon>Syntrophomonadaceae</taxon>
        <taxon>Syntrophothermus</taxon>
    </lineage>
</organism>
<accession>D7CJC9</accession>
<evidence type="ECO:0000256" key="1">
    <source>
        <dbReference type="ARBA" id="ARBA00004141"/>
    </source>
</evidence>
<keyword evidence="3 5" id="KW-1133">Transmembrane helix</keyword>
<feature type="transmembrane region" description="Helical" evidence="5">
    <location>
        <begin position="206"/>
        <end position="228"/>
    </location>
</feature>
<reference evidence="7 8" key="2">
    <citation type="journal article" date="2010" name="Stand. Genomic Sci.">
        <title>Complete genome sequence of Syntrophothermus lipocalidus type strain (TGB-C1).</title>
        <authorList>
            <person name="Djao O.D."/>
            <person name="Zhang X."/>
            <person name="Lucas S."/>
            <person name="Lapidus A."/>
            <person name="Del Rio T.G."/>
            <person name="Nolan M."/>
            <person name="Tice H."/>
            <person name="Cheng J.F."/>
            <person name="Han C."/>
            <person name="Tapia R."/>
            <person name="Goodwin L."/>
            <person name="Pitluck S."/>
            <person name="Liolios K."/>
            <person name="Ivanova N."/>
            <person name="Mavromatis K."/>
            <person name="Mikhailova N."/>
            <person name="Ovchinnikova G."/>
            <person name="Pati A."/>
            <person name="Brambilla E."/>
            <person name="Chen A."/>
            <person name="Palaniappan K."/>
            <person name="Land M."/>
            <person name="Hauser L."/>
            <person name="Chang Y.J."/>
            <person name="Jeffries C.D."/>
            <person name="Rohde M."/>
            <person name="Sikorski J."/>
            <person name="Spring S."/>
            <person name="Goker M."/>
            <person name="Detter J.C."/>
            <person name="Woyke T."/>
            <person name="Bristow J."/>
            <person name="Eisen J.A."/>
            <person name="Markowitz V."/>
            <person name="Hugenholtz P."/>
            <person name="Kyrpides N.C."/>
            <person name="Klenk H.P."/>
        </authorList>
    </citation>
    <scope>NUCLEOTIDE SEQUENCE [LARGE SCALE GENOMIC DNA]</scope>
    <source>
        <strain evidence="8">DSM 12680 / TGB-C1</strain>
    </source>
</reference>
<dbReference type="AlphaFoldDB" id="D7CJC9"/>
<evidence type="ECO:0000259" key="6">
    <source>
        <dbReference type="Pfam" id="PF04893"/>
    </source>
</evidence>
<dbReference type="STRING" id="643648.Slip_0229"/>
<evidence type="ECO:0000256" key="3">
    <source>
        <dbReference type="ARBA" id="ARBA00022989"/>
    </source>
</evidence>
<keyword evidence="2 5" id="KW-0812">Transmembrane</keyword>
<sequence length="236" mass="25228">MEESQKAKQAPGAIQILYKVVTSPGEAFAAVAEAPRPLIPVLMLVAVNLIVALVMLPKVKEFTRITLEELHAPPEQIAISLKAVAVSTAATAIVVPLLIWLMEAAVLKLIDQFTVRGTPFKTLFSVAVVAWVPAAIGNLVKMLLSLFAQAKDLMLIQTSLAVLLPRGQTSGALFAVLSKVDLFVVWNLILLAIGAGITLKIGTRRAAVYIFTLWVLYLGLTAILARAFGPKLPLSG</sequence>
<reference evidence="8" key="1">
    <citation type="journal article" date="2010" name="Stand. Genomic Sci.">
        <title>Complete genome sequence of Syntrophothermus lipocalidus type strain (TGB-C1T).</title>
        <authorList>
            <consortium name="US DOE Joint Genome Institute (JGI-PGF)"/>
            <person name="Djao O."/>
            <person name="Zhang X."/>
            <person name="Lucas S."/>
            <person name="Lapidus A."/>
            <person name="Glavina Del Rio T."/>
            <person name="Nolan M."/>
            <person name="Tice H."/>
            <person name="Cheng J."/>
            <person name="Han C."/>
            <person name="Tapia R."/>
            <person name="Goodwin L."/>
            <person name="Pitluck S."/>
            <person name="Liolios K."/>
            <person name="Ivanova N."/>
            <person name="Mavromatis K."/>
            <person name="Mikhailova N."/>
            <person name="Ovchinnikova G."/>
            <person name="Pati A."/>
            <person name="Brambilla E."/>
            <person name="Chen A."/>
            <person name="Palaniappan K."/>
            <person name="Land M."/>
            <person name="Hauser L."/>
            <person name="Chang Y."/>
            <person name="Jeffries C."/>
            <person name="Rohde M."/>
            <person name="Sikorski J."/>
            <person name="Spring S."/>
            <person name="Goker M."/>
            <person name="Detter J."/>
            <person name="Woyke T."/>
            <person name="Bristow J."/>
            <person name="Eisen J."/>
            <person name="Markowitz V."/>
            <person name="Hugenholtz P."/>
            <person name="Kyrpides N."/>
            <person name="Klenk H."/>
        </authorList>
    </citation>
    <scope>NUCLEOTIDE SEQUENCE [LARGE SCALE GENOMIC DNA]</scope>
    <source>
        <strain evidence="8">DSM 12680 / TGB-C1</strain>
    </source>
</reference>
<proteinExistence type="predicted"/>
<dbReference type="Proteomes" id="UP000000378">
    <property type="component" value="Chromosome"/>
</dbReference>
<feature type="domain" description="Yip1" evidence="6">
    <location>
        <begin position="19"/>
        <end position="223"/>
    </location>
</feature>
<gene>
    <name evidence="7" type="ordered locus">Slip_0229</name>
</gene>
<comment type="subcellular location">
    <subcellularLocation>
        <location evidence="1">Membrane</location>
        <topology evidence="1">Multi-pass membrane protein</topology>
    </subcellularLocation>
</comment>
<evidence type="ECO:0000256" key="5">
    <source>
        <dbReference type="SAM" id="Phobius"/>
    </source>
</evidence>
<evidence type="ECO:0000256" key="2">
    <source>
        <dbReference type="ARBA" id="ARBA00022692"/>
    </source>
</evidence>
<dbReference type="Pfam" id="PF04893">
    <property type="entry name" value="Yip1"/>
    <property type="match status" value="1"/>
</dbReference>
<dbReference type="KEGG" id="slp:Slip_0229"/>
<feature type="transmembrane region" description="Helical" evidence="5">
    <location>
        <begin position="122"/>
        <end position="141"/>
    </location>
</feature>
<dbReference type="eggNOG" id="ENOG5031UZJ">
    <property type="taxonomic scope" value="Bacteria"/>
</dbReference>
<feature type="transmembrane region" description="Helical" evidence="5">
    <location>
        <begin position="77"/>
        <end position="102"/>
    </location>
</feature>
<keyword evidence="8" id="KW-1185">Reference proteome</keyword>
<dbReference type="OrthoDB" id="1724610at2"/>
<evidence type="ECO:0000256" key="4">
    <source>
        <dbReference type="ARBA" id="ARBA00023136"/>
    </source>
</evidence>
<evidence type="ECO:0000313" key="7">
    <source>
        <dbReference type="EMBL" id="ADI01018.1"/>
    </source>
</evidence>
<dbReference type="HOGENOM" id="CLU_1174960_0_0_9"/>
<feature type="transmembrane region" description="Helical" evidence="5">
    <location>
        <begin position="183"/>
        <end position="199"/>
    </location>
</feature>
<name>D7CJC9_SYNLT</name>